<sequence>MSNSNYQVSLERIKKVVPEELLTNALLAAIDNSGERMSQIIVDKKDNGNDYYLTSIHRFFVYSNEEFTAFDKEDVADVEFVNGTPDGEVIITLKDGKVLHPSHICYGRAFDFIQDVKPKVITMAGYDSTIRGEFPQLLDPDHAEEIDRLRRWMQDGNISHYEYDDANPAYPKAGK</sequence>
<evidence type="ECO:0000313" key="1">
    <source>
        <dbReference type="EMBL" id="ABA02312.1"/>
    </source>
</evidence>
<dbReference type="Pfam" id="PF17528">
    <property type="entry name" value="HdcB"/>
    <property type="match status" value="1"/>
</dbReference>
<dbReference type="InterPro" id="IPR035227">
    <property type="entry name" value="HdcB"/>
</dbReference>
<protein>
    <submittedName>
        <fullName evidence="1">HdcB</fullName>
    </submittedName>
</protein>
<name>B3RFM6_LACS3</name>
<dbReference type="GO" id="GO:0006547">
    <property type="term" value="P:L-histidine metabolic process"/>
    <property type="evidence" value="ECO:0007669"/>
    <property type="project" value="InterPro"/>
</dbReference>
<accession>B3RFM6</accession>
<organism evidence="1">
    <name type="scientific">Lactobacillus sp. (strain 30a)</name>
    <dbReference type="NCBI Taxonomy" id="1593"/>
    <lineage>
        <taxon>Bacteria</taxon>
        <taxon>Bacillati</taxon>
        <taxon>Bacillota</taxon>
        <taxon>Bacilli</taxon>
        <taxon>Lactobacillales</taxon>
        <taxon>Lactobacillaceae</taxon>
        <taxon>Lactobacillus</taxon>
    </lineage>
</organism>
<dbReference type="AlphaFoldDB" id="B3RFM6"/>
<proteinExistence type="predicted"/>
<dbReference type="EMBL" id="DQ132891">
    <property type="protein sequence ID" value="ABA02312.1"/>
    <property type="molecule type" value="Genomic_DNA"/>
</dbReference>
<reference evidence="1" key="1">
    <citation type="submission" date="2005-07" db="EMBL/GenBank/DDBJ databases">
        <title>Evidence for horizontal transfer of the histamine-producing pathway genes in lactic acid bacteria.</title>
        <authorList>
            <person name="Lucas P.M.R."/>
            <person name="Coton M."/>
            <person name="Claisse O."/>
            <person name="Lonvaud-Funel A."/>
            <person name="Coton E."/>
        </authorList>
    </citation>
    <scope>NUCLEOTIDE SEQUENCE</scope>
    <source>
        <strain evidence="1">ATCC 33222</strain>
    </source>
</reference>